<keyword evidence="1" id="KW-0472">Membrane</keyword>
<proteinExistence type="predicted"/>
<organism evidence="2 3">
    <name type="scientific">Reticulomyxa filosa</name>
    <dbReference type="NCBI Taxonomy" id="46433"/>
    <lineage>
        <taxon>Eukaryota</taxon>
        <taxon>Sar</taxon>
        <taxon>Rhizaria</taxon>
        <taxon>Retaria</taxon>
        <taxon>Foraminifera</taxon>
        <taxon>Monothalamids</taxon>
        <taxon>Reticulomyxidae</taxon>
        <taxon>Reticulomyxa</taxon>
    </lineage>
</organism>
<sequence length="351" mass="40635">MIPLALFASNWFNFLNDKDWRDYGYTAKYEAAICITGLPVTFFFMTMLIIFVNCYAKQWTVIPLVCGRLSLYVFFSQRFYQSFRRTNLRVRLFSLCSLSLFACTTIVLMATAYLYMLFVRTDCVVTRHAKIPILIAAAQDICWGCILTGWFAHKLSKTIQLLIKVNEHTQAAAESSMLSSMPSSTPLTRGVPTYTTLSPTCNMDEDSNHSATNTNSLHFLSFFTNSPNKNKKDVLVNKQKEDSSLVLSMRKQTFSTQQKMLVLVYLIFKLVILMIVSIAFTALCFIWWSYYIATLSYSLEVCISSTCLVLSFNHHKRYYRCCCYPCRFLFCEIYFMNLFERKSETRANRAF</sequence>
<dbReference type="EMBL" id="ASPP01008606">
    <property type="protein sequence ID" value="ETO25345.1"/>
    <property type="molecule type" value="Genomic_DNA"/>
</dbReference>
<accession>X6NG91</accession>
<feature type="transmembrane region" description="Helical" evidence="1">
    <location>
        <begin position="92"/>
        <end position="119"/>
    </location>
</feature>
<dbReference type="Proteomes" id="UP000023152">
    <property type="component" value="Unassembled WGS sequence"/>
</dbReference>
<protein>
    <submittedName>
        <fullName evidence="2">Uncharacterized protein</fullName>
    </submittedName>
</protein>
<evidence type="ECO:0000313" key="3">
    <source>
        <dbReference type="Proteomes" id="UP000023152"/>
    </source>
</evidence>
<feature type="transmembrane region" description="Helical" evidence="1">
    <location>
        <begin position="294"/>
        <end position="312"/>
    </location>
</feature>
<evidence type="ECO:0000313" key="2">
    <source>
        <dbReference type="EMBL" id="ETO25345.1"/>
    </source>
</evidence>
<gene>
    <name evidence="2" type="ORF">RFI_11791</name>
</gene>
<feature type="transmembrane region" description="Helical" evidence="1">
    <location>
        <begin position="131"/>
        <end position="152"/>
    </location>
</feature>
<evidence type="ECO:0000256" key="1">
    <source>
        <dbReference type="SAM" id="Phobius"/>
    </source>
</evidence>
<keyword evidence="1" id="KW-1133">Transmembrane helix</keyword>
<comment type="caution">
    <text evidence="2">The sequence shown here is derived from an EMBL/GenBank/DDBJ whole genome shotgun (WGS) entry which is preliminary data.</text>
</comment>
<name>X6NG91_RETFI</name>
<feature type="transmembrane region" description="Helical" evidence="1">
    <location>
        <begin position="31"/>
        <end position="52"/>
    </location>
</feature>
<keyword evidence="1" id="KW-0812">Transmembrane</keyword>
<reference evidence="2 3" key="1">
    <citation type="journal article" date="2013" name="Curr. Biol.">
        <title>The Genome of the Foraminiferan Reticulomyxa filosa.</title>
        <authorList>
            <person name="Glockner G."/>
            <person name="Hulsmann N."/>
            <person name="Schleicher M."/>
            <person name="Noegel A.A."/>
            <person name="Eichinger L."/>
            <person name="Gallinger C."/>
            <person name="Pawlowski J."/>
            <person name="Sierra R."/>
            <person name="Euteneuer U."/>
            <person name="Pillet L."/>
            <person name="Moustafa A."/>
            <person name="Platzer M."/>
            <person name="Groth M."/>
            <person name="Szafranski K."/>
            <person name="Schliwa M."/>
        </authorList>
    </citation>
    <scope>NUCLEOTIDE SEQUENCE [LARGE SCALE GENOMIC DNA]</scope>
</reference>
<keyword evidence="3" id="KW-1185">Reference proteome</keyword>
<feature type="transmembrane region" description="Helical" evidence="1">
    <location>
        <begin position="260"/>
        <end position="288"/>
    </location>
</feature>
<dbReference type="AlphaFoldDB" id="X6NG91"/>